<dbReference type="Proteomes" id="UP000309215">
    <property type="component" value="Unassembled WGS sequence"/>
</dbReference>
<gene>
    <name evidence="1" type="ORF">E8A74_41155</name>
</gene>
<keyword evidence="2" id="KW-1185">Reference proteome</keyword>
<dbReference type="EMBL" id="SSMQ01000068">
    <property type="protein sequence ID" value="TKC98430.1"/>
    <property type="molecule type" value="Genomic_DNA"/>
</dbReference>
<evidence type="ECO:0000313" key="2">
    <source>
        <dbReference type="Proteomes" id="UP000309215"/>
    </source>
</evidence>
<organism evidence="1 2">
    <name type="scientific">Polyangium fumosum</name>
    <dbReference type="NCBI Taxonomy" id="889272"/>
    <lineage>
        <taxon>Bacteria</taxon>
        <taxon>Pseudomonadati</taxon>
        <taxon>Myxococcota</taxon>
        <taxon>Polyangia</taxon>
        <taxon>Polyangiales</taxon>
        <taxon>Polyangiaceae</taxon>
        <taxon>Polyangium</taxon>
    </lineage>
</organism>
<name>A0A4U1IWL9_9BACT</name>
<dbReference type="RefSeq" id="WP_136934606.1">
    <property type="nucleotide sequence ID" value="NZ_SSMQ01000068.1"/>
</dbReference>
<accession>A0A4U1IWL9</accession>
<evidence type="ECO:0008006" key="3">
    <source>
        <dbReference type="Google" id="ProtNLM"/>
    </source>
</evidence>
<evidence type="ECO:0000313" key="1">
    <source>
        <dbReference type="EMBL" id="TKC98430.1"/>
    </source>
</evidence>
<reference evidence="1 2" key="1">
    <citation type="submission" date="2019-04" db="EMBL/GenBank/DDBJ databases">
        <authorList>
            <person name="Li Y."/>
            <person name="Wang J."/>
        </authorList>
    </citation>
    <scope>NUCLEOTIDE SEQUENCE [LARGE SCALE GENOMIC DNA]</scope>
    <source>
        <strain evidence="1 2">DSM 14668</strain>
    </source>
</reference>
<dbReference type="AlphaFoldDB" id="A0A4U1IWL9"/>
<protein>
    <recommendedName>
        <fullName evidence="3">Circularly permuted type 2 ATP-grasp protein</fullName>
    </recommendedName>
</protein>
<proteinExistence type="predicted"/>
<comment type="caution">
    <text evidence="1">The sequence shown here is derived from an EMBL/GenBank/DDBJ whole genome shotgun (WGS) entry which is preliminary data.</text>
</comment>
<dbReference type="OrthoDB" id="108192at2"/>
<sequence length="403" mass="45643">MDPAFRRAYNAAFGPNTYADYLDRLERRVGSKIPFRVAETPLFLPEGLRAYLAKSATEIVQQISRPNVIETMKRAIPAHLDAPGMDPLPNCVQVDFAIVRGPSGELEGRVVELQAFPSLYALMVLQSEVMADVMRTMPGLDRKWSIFFGGLDRDAFVARLRKAVLADEDPANVVLLDIDPPNQKTYPDFLATKELVGVDAVCPTALVREGRRLFRKVNGKLVQVRRIYNRVVFDELEARKIELPFRYTEELDITWCSHPNWYWTWSKYTLPYIDHPAVPRARYLSELEEIPHDLERYVLKPLFSFAGAGVKVDPTKEDIAAIPASDRHGWLLQEKIQYEPALPMPDGSGVKGEVRMMFLRAPDEPAPQLVLNLVRLSRGKMLGVDQNKDLTWVGGTVGLWPVD</sequence>